<dbReference type="FunFam" id="1.10.10.10:FF:000001">
    <property type="entry name" value="LysR family transcriptional regulator"/>
    <property type="match status" value="1"/>
</dbReference>
<dbReference type="Proteomes" id="UP000219688">
    <property type="component" value="Unassembled WGS sequence"/>
</dbReference>
<name>A0A285VEG8_9MICO</name>
<dbReference type="Pfam" id="PF00126">
    <property type="entry name" value="HTH_1"/>
    <property type="match status" value="1"/>
</dbReference>
<dbReference type="SUPFAM" id="SSF46785">
    <property type="entry name" value="Winged helix' DNA-binding domain"/>
    <property type="match status" value="1"/>
</dbReference>
<dbReference type="RefSeq" id="WP_097186433.1">
    <property type="nucleotide sequence ID" value="NZ_OBQK01000001.1"/>
</dbReference>
<keyword evidence="3" id="KW-0238">DNA-binding</keyword>
<keyword evidence="2" id="KW-0805">Transcription regulation</keyword>
<keyword evidence="4" id="KW-0804">Transcription</keyword>
<dbReference type="Gene3D" id="3.40.190.10">
    <property type="entry name" value="Periplasmic binding protein-like II"/>
    <property type="match status" value="2"/>
</dbReference>
<dbReference type="CDD" id="cd08414">
    <property type="entry name" value="PBP2_LTTR_aromatics_like"/>
    <property type="match status" value="1"/>
</dbReference>
<accession>A0A285VEG8</accession>
<dbReference type="AlphaFoldDB" id="A0A285VEG8"/>
<comment type="similarity">
    <text evidence="1">Belongs to the LysR transcriptional regulatory family.</text>
</comment>
<gene>
    <name evidence="6" type="ORF">SAMN05421879_101210</name>
</gene>
<dbReference type="InterPro" id="IPR036388">
    <property type="entry name" value="WH-like_DNA-bd_sf"/>
</dbReference>
<dbReference type="GO" id="GO:0003677">
    <property type="term" value="F:DNA binding"/>
    <property type="evidence" value="ECO:0007669"/>
    <property type="project" value="UniProtKB-KW"/>
</dbReference>
<dbReference type="PANTHER" id="PTHR30346">
    <property type="entry name" value="TRANSCRIPTIONAL DUAL REGULATOR HCAR-RELATED"/>
    <property type="match status" value="1"/>
</dbReference>
<dbReference type="Gene3D" id="1.10.10.10">
    <property type="entry name" value="Winged helix-like DNA-binding domain superfamily/Winged helix DNA-binding domain"/>
    <property type="match status" value="1"/>
</dbReference>
<dbReference type="InterPro" id="IPR000847">
    <property type="entry name" value="LysR_HTH_N"/>
</dbReference>
<dbReference type="InterPro" id="IPR036390">
    <property type="entry name" value="WH_DNA-bd_sf"/>
</dbReference>
<dbReference type="PROSITE" id="PS50931">
    <property type="entry name" value="HTH_LYSR"/>
    <property type="match status" value="1"/>
</dbReference>
<protein>
    <submittedName>
        <fullName evidence="6">Transcriptional regulator, LysR family</fullName>
    </submittedName>
</protein>
<evidence type="ECO:0000256" key="1">
    <source>
        <dbReference type="ARBA" id="ARBA00009437"/>
    </source>
</evidence>
<dbReference type="GO" id="GO:0032993">
    <property type="term" value="C:protein-DNA complex"/>
    <property type="evidence" value="ECO:0007669"/>
    <property type="project" value="TreeGrafter"/>
</dbReference>
<evidence type="ECO:0000256" key="3">
    <source>
        <dbReference type="ARBA" id="ARBA00023125"/>
    </source>
</evidence>
<feature type="domain" description="HTH lysR-type" evidence="5">
    <location>
        <begin position="3"/>
        <end position="60"/>
    </location>
</feature>
<dbReference type="EMBL" id="OBQK01000001">
    <property type="protein sequence ID" value="SOC51486.1"/>
    <property type="molecule type" value="Genomic_DNA"/>
</dbReference>
<dbReference type="PANTHER" id="PTHR30346:SF28">
    <property type="entry name" value="HTH-TYPE TRANSCRIPTIONAL REGULATOR CYNR"/>
    <property type="match status" value="1"/>
</dbReference>
<keyword evidence="7" id="KW-1185">Reference proteome</keyword>
<dbReference type="InterPro" id="IPR005119">
    <property type="entry name" value="LysR_subst-bd"/>
</dbReference>
<dbReference type="PRINTS" id="PR00039">
    <property type="entry name" value="HTHLYSR"/>
</dbReference>
<evidence type="ECO:0000313" key="6">
    <source>
        <dbReference type="EMBL" id="SOC51486.1"/>
    </source>
</evidence>
<organism evidence="6 7">
    <name type="scientific">Ornithinimicrobium cerasi</name>
    <dbReference type="NCBI Taxonomy" id="2248773"/>
    <lineage>
        <taxon>Bacteria</taxon>
        <taxon>Bacillati</taxon>
        <taxon>Actinomycetota</taxon>
        <taxon>Actinomycetes</taxon>
        <taxon>Micrococcales</taxon>
        <taxon>Ornithinimicrobiaceae</taxon>
        <taxon>Ornithinimicrobium</taxon>
    </lineage>
</organism>
<evidence type="ECO:0000313" key="7">
    <source>
        <dbReference type="Proteomes" id="UP000219688"/>
    </source>
</evidence>
<evidence type="ECO:0000256" key="2">
    <source>
        <dbReference type="ARBA" id="ARBA00023015"/>
    </source>
</evidence>
<evidence type="ECO:0000256" key="4">
    <source>
        <dbReference type="ARBA" id="ARBA00023163"/>
    </source>
</evidence>
<evidence type="ECO:0000259" key="5">
    <source>
        <dbReference type="PROSITE" id="PS50931"/>
    </source>
</evidence>
<dbReference type="Pfam" id="PF03466">
    <property type="entry name" value="LysR_substrate"/>
    <property type="match status" value="1"/>
</dbReference>
<dbReference type="SUPFAM" id="SSF53850">
    <property type="entry name" value="Periplasmic binding protein-like II"/>
    <property type="match status" value="1"/>
</dbReference>
<proteinExistence type="inferred from homology"/>
<reference evidence="7" key="1">
    <citation type="submission" date="2017-08" db="EMBL/GenBank/DDBJ databases">
        <authorList>
            <person name="Varghese N."/>
            <person name="Submissions S."/>
        </authorList>
    </citation>
    <scope>NUCLEOTIDE SEQUENCE [LARGE SCALE GENOMIC DNA]</scope>
    <source>
        <strain evidence="7">USBA17B2</strain>
    </source>
</reference>
<sequence>MAIETRHLRCFLAVAETLHFGAAAERLHLAQPAVSKAVRQLERELGVELLRRTTRSVSLTAAGQVYAERAEAMRDLLEQAGRAARDTADGRSGTLRLGVTGSATYGYLPQLARVAAGVMPDVRLRVRTEMLTPHQERALLEDRLDLGVLRAPLGSAELDHVVVRRERLVAVLPAGHPVAESDTVAVGDLWGESFVTYGDETGSVVLRAVLAACADAGFVPRRPHQVGETSTAVALVAAGLGVALLPESARSLTLPGAVFRRLDTDRTVDLALAWPAARVRPVVARLLAALRDEGLAPTLDPTSPTDPSEAVL</sequence>
<dbReference type="GO" id="GO:0003700">
    <property type="term" value="F:DNA-binding transcription factor activity"/>
    <property type="evidence" value="ECO:0007669"/>
    <property type="project" value="InterPro"/>
</dbReference>